<evidence type="ECO:0000313" key="4">
    <source>
        <dbReference type="Proteomes" id="UP000540989"/>
    </source>
</evidence>
<evidence type="ECO:0000259" key="1">
    <source>
        <dbReference type="Pfam" id="PF00534"/>
    </source>
</evidence>
<dbReference type="InterPro" id="IPR050194">
    <property type="entry name" value="Glycosyltransferase_grp1"/>
</dbReference>
<protein>
    <submittedName>
        <fullName evidence="3">Glycosyltransferase involved in cell wall biosynthesis</fullName>
    </submittedName>
</protein>
<accession>A0A7W8E2Q9</accession>
<dbReference type="RefSeq" id="WP_184215683.1">
    <property type="nucleotide sequence ID" value="NZ_JACHIP010000002.1"/>
</dbReference>
<organism evidence="3 4">
    <name type="scientific">Granulicella aggregans</name>
    <dbReference type="NCBI Taxonomy" id="474949"/>
    <lineage>
        <taxon>Bacteria</taxon>
        <taxon>Pseudomonadati</taxon>
        <taxon>Acidobacteriota</taxon>
        <taxon>Terriglobia</taxon>
        <taxon>Terriglobales</taxon>
        <taxon>Acidobacteriaceae</taxon>
        <taxon>Granulicella</taxon>
    </lineage>
</organism>
<evidence type="ECO:0000313" key="3">
    <source>
        <dbReference type="EMBL" id="MBB5057153.1"/>
    </source>
</evidence>
<dbReference type="Pfam" id="PF13579">
    <property type="entry name" value="Glyco_trans_4_4"/>
    <property type="match status" value="1"/>
</dbReference>
<dbReference type="Proteomes" id="UP000540989">
    <property type="component" value="Unassembled WGS sequence"/>
</dbReference>
<dbReference type="EMBL" id="JACHIP010000002">
    <property type="protein sequence ID" value="MBB5057153.1"/>
    <property type="molecule type" value="Genomic_DNA"/>
</dbReference>
<sequence length="397" mass="44585">MESRDKKVLVFAERMLPSTQTFIPLQVNALTRYQPQYVGLIPADKNYPLEHAPIMLTSDRTRAARIRREAYRWTGVAPGFHAAVCSARADILHGHFAEGGPAAVFLADAAKLPLMLHLRGGAELMADEALQKQLFQRPYLAWRERLWKRASMFLCVSEFIKSKAIKAGFPEAKLRVHYTGMNLKKFTPVLPVAEMDPSLVLYVGRLVPYKGCDYLLRAMAQVQQRQPDAHLVVIGDGTFRPELERLAGELGIRCRFLGERPQSEIHQWLDKARVFCAPSVTLADGMSEAFGNVFSEAQAMGVPVVSSRHGGIPETMKEGVTGLLAEERDVEMLAAHLLRYLEDDGFWAASREEGLRWVRSRFDVQKQTACLENIYDVVRADFRPGEKSQEAVAVEDS</sequence>
<dbReference type="Gene3D" id="3.40.50.2000">
    <property type="entry name" value="Glycogen Phosphorylase B"/>
    <property type="match status" value="2"/>
</dbReference>
<dbReference type="AlphaFoldDB" id="A0A7W8E2Q9"/>
<dbReference type="GO" id="GO:0016757">
    <property type="term" value="F:glycosyltransferase activity"/>
    <property type="evidence" value="ECO:0007669"/>
    <property type="project" value="InterPro"/>
</dbReference>
<proteinExistence type="predicted"/>
<feature type="domain" description="Glycosyltransferase subfamily 4-like N-terminal" evidence="2">
    <location>
        <begin position="51"/>
        <end position="178"/>
    </location>
</feature>
<dbReference type="Pfam" id="PF00534">
    <property type="entry name" value="Glycos_transf_1"/>
    <property type="match status" value="1"/>
</dbReference>
<feature type="domain" description="Glycosyl transferase family 1" evidence="1">
    <location>
        <begin position="195"/>
        <end position="344"/>
    </location>
</feature>
<gene>
    <name evidence="3" type="ORF">HDF16_001838</name>
</gene>
<dbReference type="PANTHER" id="PTHR45947">
    <property type="entry name" value="SULFOQUINOVOSYL TRANSFERASE SQD2"/>
    <property type="match status" value="1"/>
</dbReference>
<name>A0A7W8E2Q9_9BACT</name>
<keyword evidence="4" id="KW-1185">Reference proteome</keyword>
<dbReference type="SUPFAM" id="SSF53756">
    <property type="entry name" value="UDP-Glycosyltransferase/glycogen phosphorylase"/>
    <property type="match status" value="1"/>
</dbReference>
<reference evidence="3 4" key="1">
    <citation type="submission" date="2020-08" db="EMBL/GenBank/DDBJ databases">
        <title>Genomic Encyclopedia of Type Strains, Phase IV (KMG-V): Genome sequencing to study the core and pangenomes of soil and plant-associated prokaryotes.</title>
        <authorList>
            <person name="Whitman W."/>
        </authorList>
    </citation>
    <scope>NUCLEOTIDE SEQUENCE [LARGE SCALE GENOMIC DNA]</scope>
    <source>
        <strain evidence="3 4">M8UP14</strain>
    </source>
</reference>
<dbReference type="PANTHER" id="PTHR45947:SF14">
    <property type="entry name" value="SLL1723 PROTEIN"/>
    <property type="match status" value="1"/>
</dbReference>
<comment type="caution">
    <text evidence="3">The sequence shown here is derived from an EMBL/GenBank/DDBJ whole genome shotgun (WGS) entry which is preliminary data.</text>
</comment>
<evidence type="ECO:0000259" key="2">
    <source>
        <dbReference type="Pfam" id="PF13579"/>
    </source>
</evidence>
<dbReference type="InterPro" id="IPR028098">
    <property type="entry name" value="Glyco_trans_4-like_N"/>
</dbReference>
<dbReference type="InterPro" id="IPR001296">
    <property type="entry name" value="Glyco_trans_1"/>
</dbReference>
<keyword evidence="3" id="KW-0808">Transferase</keyword>